<evidence type="ECO:0000256" key="2">
    <source>
        <dbReference type="ARBA" id="ARBA00023015"/>
    </source>
</evidence>
<dbReference type="CDD" id="cd00592">
    <property type="entry name" value="HTH_MerR-like"/>
    <property type="match status" value="1"/>
</dbReference>
<organism evidence="6 7">
    <name type="scientific">Faecalicatena contorta</name>
    <dbReference type="NCBI Taxonomy" id="39482"/>
    <lineage>
        <taxon>Bacteria</taxon>
        <taxon>Bacillati</taxon>
        <taxon>Bacillota</taxon>
        <taxon>Clostridia</taxon>
        <taxon>Lachnospirales</taxon>
        <taxon>Lachnospiraceae</taxon>
        <taxon>Faecalicatena</taxon>
    </lineage>
</organism>
<dbReference type="Pfam" id="PF13411">
    <property type="entry name" value="MerR_1"/>
    <property type="match status" value="1"/>
</dbReference>
<dbReference type="InterPro" id="IPR047057">
    <property type="entry name" value="MerR_fam"/>
</dbReference>
<dbReference type="AlphaFoldDB" id="A0A315ZTM7"/>
<protein>
    <submittedName>
        <fullName evidence="6">DNA-binding transcriptional regulator, MerR family</fullName>
    </submittedName>
</protein>
<keyword evidence="7" id="KW-1185">Reference proteome</keyword>
<accession>A0A315ZTM7</accession>
<evidence type="ECO:0000256" key="3">
    <source>
        <dbReference type="ARBA" id="ARBA00023125"/>
    </source>
</evidence>
<sequence length="329" mass="38586">MKINEVIKRTCMSRRTVYYYIEEQFITPEINPDNGYYIFTEKEILILHIVQKLRKADFSIKDIHNILNHPASIHVCIFKHLEDLERKKAVLNEQIQSLSAFEKTLPMVVTSDSLLPLLADAKLKNDLPSSDFSVSESNVKLVSLFLWGPFIQGIEMTEYRQYLWKKLLDETATSMDSSLTLIRQYLYALPAEQIDNELAKRNLHIQEIINLTDKTIGAFVENLQKNMKIFIQDEEYIHYWKSQYQKQICPQSCLFDSELNTLVRELSPRFSAYYKNIHICCNQLYKWLTSEEDGVYVKELLLTSLNGYIDIEANHHAELAFFVNLPIHF</sequence>
<dbReference type="GO" id="GO:0003677">
    <property type="term" value="F:DNA binding"/>
    <property type="evidence" value="ECO:0007669"/>
    <property type="project" value="UniProtKB-KW"/>
</dbReference>
<gene>
    <name evidence="6" type="ORF">SAMN05216529_10936</name>
</gene>
<reference evidence="7" key="1">
    <citation type="submission" date="2017-07" db="EMBL/GenBank/DDBJ databases">
        <authorList>
            <person name="Varghese N."/>
            <person name="Submissions S."/>
        </authorList>
    </citation>
    <scope>NUCLEOTIDE SEQUENCE [LARGE SCALE GENOMIC DNA]</scope>
    <source>
        <strain evidence="7">NLAE-zl-C134</strain>
    </source>
</reference>
<proteinExistence type="predicted"/>
<keyword evidence="2" id="KW-0805">Transcription regulation</keyword>
<evidence type="ECO:0000313" key="6">
    <source>
        <dbReference type="EMBL" id="SUQ14985.1"/>
    </source>
</evidence>
<evidence type="ECO:0000256" key="4">
    <source>
        <dbReference type="ARBA" id="ARBA00023163"/>
    </source>
</evidence>
<dbReference type="InterPro" id="IPR000551">
    <property type="entry name" value="MerR-type_HTH_dom"/>
</dbReference>
<dbReference type="Proteomes" id="UP000254051">
    <property type="component" value="Unassembled WGS sequence"/>
</dbReference>
<dbReference type="PROSITE" id="PS50937">
    <property type="entry name" value="HTH_MERR_2"/>
    <property type="match status" value="1"/>
</dbReference>
<evidence type="ECO:0000313" key="7">
    <source>
        <dbReference type="Proteomes" id="UP000254051"/>
    </source>
</evidence>
<keyword evidence="1" id="KW-0678">Repressor</keyword>
<name>A0A315ZTM7_9FIRM</name>
<dbReference type="InterPro" id="IPR009061">
    <property type="entry name" value="DNA-bd_dom_put_sf"/>
</dbReference>
<dbReference type="SMART" id="SM00422">
    <property type="entry name" value="HTH_MERR"/>
    <property type="match status" value="1"/>
</dbReference>
<dbReference type="SUPFAM" id="SSF46955">
    <property type="entry name" value="Putative DNA-binding domain"/>
    <property type="match status" value="1"/>
</dbReference>
<dbReference type="OrthoDB" id="122388at2"/>
<evidence type="ECO:0000259" key="5">
    <source>
        <dbReference type="PROSITE" id="PS50937"/>
    </source>
</evidence>
<keyword evidence="3 6" id="KW-0238">DNA-binding</keyword>
<keyword evidence="4" id="KW-0804">Transcription</keyword>
<dbReference type="EMBL" id="UHJJ01000009">
    <property type="protein sequence ID" value="SUQ14985.1"/>
    <property type="molecule type" value="Genomic_DNA"/>
</dbReference>
<dbReference type="Gene3D" id="1.10.1660.10">
    <property type="match status" value="1"/>
</dbReference>
<feature type="domain" description="HTH merR-type" evidence="5">
    <location>
        <begin position="1"/>
        <end position="69"/>
    </location>
</feature>
<evidence type="ECO:0000256" key="1">
    <source>
        <dbReference type="ARBA" id="ARBA00022491"/>
    </source>
</evidence>
<dbReference type="RefSeq" id="WP_109712389.1">
    <property type="nucleotide sequence ID" value="NZ_QGDS01000009.1"/>
</dbReference>
<dbReference type="PANTHER" id="PTHR30204:SF69">
    <property type="entry name" value="MERR-FAMILY TRANSCRIPTIONAL REGULATOR"/>
    <property type="match status" value="1"/>
</dbReference>
<dbReference type="GO" id="GO:0003700">
    <property type="term" value="F:DNA-binding transcription factor activity"/>
    <property type="evidence" value="ECO:0007669"/>
    <property type="project" value="InterPro"/>
</dbReference>
<dbReference type="PANTHER" id="PTHR30204">
    <property type="entry name" value="REDOX-CYCLING DRUG-SENSING TRANSCRIPTIONAL ACTIVATOR SOXR"/>
    <property type="match status" value="1"/>
</dbReference>